<dbReference type="InterPro" id="IPR045428">
    <property type="entry name" value="EACC1"/>
</dbReference>
<keyword evidence="2" id="KW-1185">Reference proteome</keyword>
<protein>
    <submittedName>
        <fullName evidence="1">Uncharacterized protein</fullName>
    </submittedName>
</protein>
<evidence type="ECO:0000313" key="2">
    <source>
        <dbReference type="Proteomes" id="UP000599074"/>
    </source>
</evidence>
<evidence type="ECO:0000313" key="1">
    <source>
        <dbReference type="EMBL" id="GII21753.1"/>
    </source>
</evidence>
<sequence>MADGSIEELRSLLSWLRDEPAVRRHGGLTVAPGDPEPGSMTTAFEVLVLALGPGLTAAQLVTSIIMWRSSRGPVRVIIERDDREAAIETDDAGEADAIAAKLEPS</sequence>
<dbReference type="AlphaFoldDB" id="A0A8J3X2B7"/>
<dbReference type="Proteomes" id="UP000599074">
    <property type="component" value="Unassembled WGS sequence"/>
</dbReference>
<reference evidence="1" key="1">
    <citation type="submission" date="2021-01" db="EMBL/GenBank/DDBJ databases">
        <title>Whole genome shotgun sequence of Planosporangium mesophilum NBRC 109066.</title>
        <authorList>
            <person name="Komaki H."/>
            <person name="Tamura T."/>
        </authorList>
    </citation>
    <scope>NUCLEOTIDE SEQUENCE</scope>
    <source>
        <strain evidence="1">NBRC 109066</strain>
    </source>
</reference>
<dbReference type="Pfam" id="PF19953">
    <property type="entry name" value="EACC1"/>
    <property type="match status" value="1"/>
</dbReference>
<gene>
    <name evidence="1" type="ORF">Pme01_13500</name>
</gene>
<proteinExistence type="predicted"/>
<accession>A0A8J3X2B7</accession>
<organism evidence="1 2">
    <name type="scientific">Planosporangium mesophilum</name>
    <dbReference type="NCBI Taxonomy" id="689768"/>
    <lineage>
        <taxon>Bacteria</taxon>
        <taxon>Bacillati</taxon>
        <taxon>Actinomycetota</taxon>
        <taxon>Actinomycetes</taxon>
        <taxon>Micromonosporales</taxon>
        <taxon>Micromonosporaceae</taxon>
        <taxon>Planosporangium</taxon>
    </lineage>
</organism>
<comment type="caution">
    <text evidence="1">The sequence shown here is derived from an EMBL/GenBank/DDBJ whole genome shotgun (WGS) entry which is preliminary data.</text>
</comment>
<name>A0A8J3X2B7_9ACTN</name>
<dbReference type="EMBL" id="BOON01000012">
    <property type="protein sequence ID" value="GII21753.1"/>
    <property type="molecule type" value="Genomic_DNA"/>
</dbReference>